<dbReference type="Gene3D" id="3.30.1370.110">
    <property type="match status" value="1"/>
</dbReference>
<dbReference type="STRING" id="287098.SAMN05421665_2610"/>
<dbReference type="Proteomes" id="UP000186997">
    <property type="component" value="Unassembled WGS sequence"/>
</dbReference>
<dbReference type="PROSITE" id="PS50828">
    <property type="entry name" value="SMR"/>
    <property type="match status" value="1"/>
</dbReference>
<dbReference type="RefSeq" id="WP_076660333.1">
    <property type="nucleotide sequence ID" value="NZ_FTPR01000002.1"/>
</dbReference>
<feature type="domain" description="Smr" evidence="2">
    <location>
        <begin position="102"/>
        <end position="192"/>
    </location>
</feature>
<evidence type="ECO:0000313" key="4">
    <source>
        <dbReference type="Proteomes" id="UP000186997"/>
    </source>
</evidence>
<dbReference type="OrthoDB" id="7165597at2"/>
<keyword evidence="3" id="KW-0540">Nuclease</keyword>
<evidence type="ECO:0000313" key="3">
    <source>
        <dbReference type="EMBL" id="SIT88067.1"/>
    </source>
</evidence>
<dbReference type="EMBL" id="FTPR01000002">
    <property type="protein sequence ID" value="SIT88067.1"/>
    <property type="molecule type" value="Genomic_DNA"/>
</dbReference>
<evidence type="ECO:0000259" key="2">
    <source>
        <dbReference type="PROSITE" id="PS50828"/>
    </source>
</evidence>
<sequence length="195" mass="21851">MRKPRHLSSEERALWDRVAERATPLDPKRKTRAPELAAKPKPKPADIREPVPDFRVGQKTNAARPHDIMRPLVERLAASPVNMDNKSFGKMKRGKLKPEGRIDLHGMTMAQAHPALVSFILGSQSQGRRLVLVITGKGKDRDDGGPIPTRHGVLRHQVPQWLALPPLSQAILQVTPAHIRHGGHGAYYVYLKRNR</sequence>
<dbReference type="Pfam" id="PF01713">
    <property type="entry name" value="Smr"/>
    <property type="match status" value="1"/>
</dbReference>
<dbReference type="InterPro" id="IPR036063">
    <property type="entry name" value="Smr_dom_sf"/>
</dbReference>
<gene>
    <name evidence="3" type="ORF">SAMN05421665_2610</name>
</gene>
<feature type="region of interest" description="Disordered" evidence="1">
    <location>
        <begin position="1"/>
        <end position="51"/>
    </location>
</feature>
<keyword evidence="4" id="KW-1185">Reference proteome</keyword>
<dbReference type="PANTHER" id="PTHR35562:SF2">
    <property type="entry name" value="DNA ENDONUCLEASE SMRA-RELATED"/>
    <property type="match status" value="1"/>
</dbReference>
<dbReference type="AlphaFoldDB" id="A0A1R3XAL5"/>
<dbReference type="GO" id="GO:0004519">
    <property type="term" value="F:endonuclease activity"/>
    <property type="evidence" value="ECO:0007669"/>
    <property type="project" value="UniProtKB-KW"/>
</dbReference>
<reference evidence="4" key="1">
    <citation type="submission" date="2017-01" db="EMBL/GenBank/DDBJ databases">
        <authorList>
            <person name="Varghese N."/>
            <person name="Submissions S."/>
        </authorList>
    </citation>
    <scope>NUCLEOTIDE SEQUENCE [LARGE SCALE GENOMIC DNA]</scope>
    <source>
        <strain evidence="4">DSM 29591</strain>
    </source>
</reference>
<keyword evidence="3" id="KW-0255">Endonuclease</keyword>
<dbReference type="PANTHER" id="PTHR35562">
    <property type="entry name" value="DNA ENDONUCLEASE SMRA-RELATED"/>
    <property type="match status" value="1"/>
</dbReference>
<protein>
    <submittedName>
        <fullName evidence="3">DNA-nicking endonuclease, Smr domain</fullName>
    </submittedName>
</protein>
<dbReference type="SMART" id="SM00463">
    <property type="entry name" value="SMR"/>
    <property type="match status" value="1"/>
</dbReference>
<accession>A0A1R3XAL5</accession>
<feature type="compositionally biased region" description="Basic and acidic residues" evidence="1">
    <location>
        <begin position="7"/>
        <end position="20"/>
    </location>
</feature>
<name>A0A1R3XAL5_9RHOB</name>
<dbReference type="SUPFAM" id="SSF160443">
    <property type="entry name" value="SMR domain-like"/>
    <property type="match status" value="1"/>
</dbReference>
<keyword evidence="3" id="KW-0378">Hydrolase</keyword>
<dbReference type="InterPro" id="IPR002625">
    <property type="entry name" value="Smr_dom"/>
</dbReference>
<organism evidence="3 4">
    <name type="scientific">Yoonia rosea</name>
    <dbReference type="NCBI Taxonomy" id="287098"/>
    <lineage>
        <taxon>Bacteria</taxon>
        <taxon>Pseudomonadati</taxon>
        <taxon>Pseudomonadota</taxon>
        <taxon>Alphaproteobacteria</taxon>
        <taxon>Rhodobacterales</taxon>
        <taxon>Paracoccaceae</taxon>
        <taxon>Yoonia</taxon>
    </lineage>
</organism>
<evidence type="ECO:0000256" key="1">
    <source>
        <dbReference type="SAM" id="MobiDB-lite"/>
    </source>
</evidence>
<proteinExistence type="predicted"/>